<keyword evidence="2" id="KW-1133">Transmembrane helix</keyword>
<keyword evidence="2" id="KW-0472">Membrane</keyword>
<accession>A0A0C9SS13</accession>
<dbReference type="AlphaFoldDB" id="A0A0C9SS13"/>
<proteinExistence type="predicted"/>
<feature type="compositionally biased region" description="Basic residues" evidence="1">
    <location>
        <begin position="50"/>
        <end position="63"/>
    </location>
</feature>
<feature type="transmembrane region" description="Helical" evidence="2">
    <location>
        <begin position="15"/>
        <end position="37"/>
    </location>
</feature>
<gene>
    <name evidence="3" type="ORF">PAXINDRAFT_101878</name>
</gene>
<evidence type="ECO:0000256" key="2">
    <source>
        <dbReference type="SAM" id="Phobius"/>
    </source>
</evidence>
<name>A0A0C9SS13_PAXIN</name>
<dbReference type="Proteomes" id="UP000053647">
    <property type="component" value="Unassembled WGS sequence"/>
</dbReference>
<reference evidence="4" key="2">
    <citation type="submission" date="2015-01" db="EMBL/GenBank/DDBJ databases">
        <title>Evolutionary Origins and Diversification of the Mycorrhizal Mutualists.</title>
        <authorList>
            <consortium name="DOE Joint Genome Institute"/>
            <consortium name="Mycorrhizal Genomics Consortium"/>
            <person name="Kohler A."/>
            <person name="Kuo A."/>
            <person name="Nagy L.G."/>
            <person name="Floudas D."/>
            <person name="Copeland A."/>
            <person name="Barry K.W."/>
            <person name="Cichocki N."/>
            <person name="Veneault-Fourrey C."/>
            <person name="LaButti K."/>
            <person name="Lindquist E.A."/>
            <person name="Lipzen A."/>
            <person name="Lundell T."/>
            <person name="Morin E."/>
            <person name="Murat C."/>
            <person name="Riley R."/>
            <person name="Ohm R."/>
            <person name="Sun H."/>
            <person name="Tunlid A."/>
            <person name="Henrissat B."/>
            <person name="Grigoriev I.V."/>
            <person name="Hibbett D.S."/>
            <person name="Martin F."/>
        </authorList>
    </citation>
    <scope>NUCLEOTIDE SEQUENCE [LARGE SCALE GENOMIC DNA]</scope>
    <source>
        <strain evidence="4">ATCC 200175</strain>
    </source>
</reference>
<keyword evidence="2" id="KW-0812">Transmembrane</keyword>
<organism evidence="3 4">
    <name type="scientific">Paxillus involutus ATCC 200175</name>
    <dbReference type="NCBI Taxonomy" id="664439"/>
    <lineage>
        <taxon>Eukaryota</taxon>
        <taxon>Fungi</taxon>
        <taxon>Dikarya</taxon>
        <taxon>Basidiomycota</taxon>
        <taxon>Agaricomycotina</taxon>
        <taxon>Agaricomycetes</taxon>
        <taxon>Agaricomycetidae</taxon>
        <taxon>Boletales</taxon>
        <taxon>Paxilineae</taxon>
        <taxon>Paxillaceae</taxon>
        <taxon>Paxillus</taxon>
    </lineage>
</organism>
<evidence type="ECO:0000313" key="3">
    <source>
        <dbReference type="EMBL" id="KIJ10889.1"/>
    </source>
</evidence>
<keyword evidence="4" id="KW-1185">Reference proteome</keyword>
<protein>
    <submittedName>
        <fullName evidence="3">Uncharacterized protein</fullName>
    </submittedName>
</protein>
<reference evidence="3 4" key="1">
    <citation type="submission" date="2014-06" db="EMBL/GenBank/DDBJ databases">
        <authorList>
            <consortium name="DOE Joint Genome Institute"/>
            <person name="Kuo A."/>
            <person name="Kohler A."/>
            <person name="Nagy L.G."/>
            <person name="Floudas D."/>
            <person name="Copeland A."/>
            <person name="Barry K.W."/>
            <person name="Cichocki N."/>
            <person name="Veneault-Fourrey C."/>
            <person name="LaButti K."/>
            <person name="Lindquist E.A."/>
            <person name="Lipzen A."/>
            <person name="Lundell T."/>
            <person name="Morin E."/>
            <person name="Murat C."/>
            <person name="Sun H."/>
            <person name="Tunlid A."/>
            <person name="Henrissat B."/>
            <person name="Grigoriev I.V."/>
            <person name="Hibbett D.S."/>
            <person name="Martin F."/>
            <person name="Nordberg H.P."/>
            <person name="Cantor M.N."/>
            <person name="Hua S.X."/>
        </authorList>
    </citation>
    <scope>NUCLEOTIDE SEQUENCE [LARGE SCALE GENOMIC DNA]</scope>
    <source>
        <strain evidence="3 4">ATCC 200175</strain>
    </source>
</reference>
<sequence>MNSTYSCFQSLRGEIFHVVAIVFAILVFLFVVMTDLLPRLAEARDERPRRPTGRVNRPRRRPSQRADQNVVSVASSRRNFGPST</sequence>
<feature type="region of interest" description="Disordered" evidence="1">
    <location>
        <begin position="44"/>
        <end position="84"/>
    </location>
</feature>
<dbReference type="HOGENOM" id="CLU_2543258_0_0_1"/>
<dbReference type="EMBL" id="KN819393">
    <property type="protein sequence ID" value="KIJ10889.1"/>
    <property type="molecule type" value="Genomic_DNA"/>
</dbReference>
<evidence type="ECO:0000256" key="1">
    <source>
        <dbReference type="SAM" id="MobiDB-lite"/>
    </source>
</evidence>
<feature type="compositionally biased region" description="Polar residues" evidence="1">
    <location>
        <begin position="66"/>
        <end position="84"/>
    </location>
</feature>
<evidence type="ECO:0000313" key="4">
    <source>
        <dbReference type="Proteomes" id="UP000053647"/>
    </source>
</evidence>